<protein>
    <submittedName>
        <fullName evidence="1">Uncharacterized protein</fullName>
    </submittedName>
</protein>
<dbReference type="Pfam" id="PF18993">
    <property type="entry name" value="Rv0078B"/>
    <property type="match status" value="1"/>
</dbReference>
<gene>
    <name evidence="1" type="ORF">LZC95_10815</name>
</gene>
<accession>A0ABZ2KLU0</accession>
<keyword evidence="2" id="KW-1185">Reference proteome</keyword>
<sequence length="58" mass="6835">MNAEEAERARERLFLAFELYAAGEAMMSQNLRRRHPAASDAEIEERLHRWLESSDSER</sequence>
<organism evidence="1 2">
    <name type="scientific">Pendulispora brunnea</name>
    <dbReference type="NCBI Taxonomy" id="2905690"/>
    <lineage>
        <taxon>Bacteria</taxon>
        <taxon>Pseudomonadati</taxon>
        <taxon>Myxococcota</taxon>
        <taxon>Myxococcia</taxon>
        <taxon>Myxococcales</taxon>
        <taxon>Sorangiineae</taxon>
        <taxon>Pendulisporaceae</taxon>
        <taxon>Pendulispora</taxon>
    </lineage>
</organism>
<dbReference type="InterPro" id="IPR044054">
    <property type="entry name" value="Rv0078B"/>
</dbReference>
<proteinExistence type="predicted"/>
<dbReference type="RefSeq" id="WP_394847942.1">
    <property type="nucleotide sequence ID" value="NZ_CP089982.1"/>
</dbReference>
<dbReference type="EMBL" id="CP089982">
    <property type="protein sequence ID" value="WXA97326.1"/>
    <property type="molecule type" value="Genomic_DNA"/>
</dbReference>
<dbReference type="Proteomes" id="UP001379533">
    <property type="component" value="Chromosome"/>
</dbReference>
<evidence type="ECO:0000313" key="1">
    <source>
        <dbReference type="EMBL" id="WXA97326.1"/>
    </source>
</evidence>
<name>A0ABZ2KLU0_9BACT</name>
<reference evidence="1 2" key="1">
    <citation type="submission" date="2021-12" db="EMBL/GenBank/DDBJ databases">
        <title>Discovery of the Pendulisporaceae a myxobacterial family with distinct sporulation behavior and unique specialized metabolism.</title>
        <authorList>
            <person name="Garcia R."/>
            <person name="Popoff A."/>
            <person name="Bader C.D."/>
            <person name="Loehr J."/>
            <person name="Walesch S."/>
            <person name="Walt C."/>
            <person name="Boldt J."/>
            <person name="Bunk B."/>
            <person name="Haeckl F.J.F.P.J."/>
            <person name="Gunesch A.P."/>
            <person name="Birkelbach J."/>
            <person name="Nuebel U."/>
            <person name="Pietschmann T."/>
            <person name="Bach T."/>
            <person name="Mueller R."/>
        </authorList>
    </citation>
    <scope>NUCLEOTIDE SEQUENCE [LARGE SCALE GENOMIC DNA]</scope>
    <source>
        <strain evidence="1 2">MSr12523</strain>
    </source>
</reference>
<evidence type="ECO:0000313" key="2">
    <source>
        <dbReference type="Proteomes" id="UP001379533"/>
    </source>
</evidence>